<dbReference type="Gene3D" id="1.20.120.450">
    <property type="entry name" value="dinb family like domain"/>
    <property type="match status" value="1"/>
</dbReference>
<dbReference type="OrthoDB" id="1524454at2"/>
<dbReference type="AlphaFoldDB" id="A0A7J5A6Y6"/>
<dbReference type="RefSeq" id="WP_150901478.1">
    <property type="nucleotide sequence ID" value="NZ_WAAU01000037.1"/>
</dbReference>
<evidence type="ECO:0000313" key="2">
    <source>
        <dbReference type="EMBL" id="KAB1153223.1"/>
    </source>
</evidence>
<sequence>MVFKVTDLLTELEQYVTAHIEYAEALQKESEAKLQSKKNEKSWSVLECLEHLNLYATFYNPEIAKRMKSSKYPISNTFTSGYLGNKFAIDMLPKEGMKTMNTFKSKNPIYSKLNKEEVLQRFITFQKELLELLKVAANKNLTKTKTSITLPLLKLRLGDTFRFVIYHNERHIVQAKKVFNEL</sequence>
<proteinExistence type="predicted"/>
<gene>
    <name evidence="2" type="ORF">F7018_17915</name>
</gene>
<dbReference type="InterPro" id="IPR024775">
    <property type="entry name" value="DinB-like"/>
</dbReference>
<comment type="caution">
    <text evidence="2">The sequence shown here is derived from an EMBL/GenBank/DDBJ whole genome shotgun (WGS) entry which is preliminary data.</text>
</comment>
<name>A0A7J5A6Y6_9FLAO</name>
<dbReference type="Pfam" id="PF12867">
    <property type="entry name" value="DinB_2"/>
    <property type="match status" value="1"/>
</dbReference>
<dbReference type="SUPFAM" id="SSF109854">
    <property type="entry name" value="DinB/YfiT-like putative metalloenzymes"/>
    <property type="match status" value="1"/>
</dbReference>
<accession>A0A7J5A6Y6</accession>
<evidence type="ECO:0000313" key="3">
    <source>
        <dbReference type="Proteomes" id="UP000467305"/>
    </source>
</evidence>
<keyword evidence="3" id="KW-1185">Reference proteome</keyword>
<dbReference type="InterPro" id="IPR034660">
    <property type="entry name" value="DinB/YfiT-like"/>
</dbReference>
<protein>
    <submittedName>
        <fullName evidence="2">DinB family protein</fullName>
    </submittedName>
</protein>
<organism evidence="2 3">
    <name type="scientific">Tenacibaculum aiptasiae</name>
    <dbReference type="NCBI Taxonomy" id="426481"/>
    <lineage>
        <taxon>Bacteria</taxon>
        <taxon>Pseudomonadati</taxon>
        <taxon>Bacteroidota</taxon>
        <taxon>Flavobacteriia</taxon>
        <taxon>Flavobacteriales</taxon>
        <taxon>Flavobacteriaceae</taxon>
        <taxon>Tenacibaculum</taxon>
    </lineage>
</organism>
<evidence type="ECO:0000259" key="1">
    <source>
        <dbReference type="Pfam" id="PF12867"/>
    </source>
</evidence>
<feature type="domain" description="DinB-like" evidence="1">
    <location>
        <begin position="21"/>
        <end position="174"/>
    </location>
</feature>
<reference evidence="2 3" key="1">
    <citation type="submission" date="2019-09" db="EMBL/GenBank/DDBJ databases">
        <authorList>
            <person name="Cao W.R."/>
        </authorList>
    </citation>
    <scope>NUCLEOTIDE SEQUENCE [LARGE SCALE GENOMIC DNA]</scope>
    <source>
        <strain evidence="3">a4</strain>
    </source>
</reference>
<dbReference type="Proteomes" id="UP000467305">
    <property type="component" value="Unassembled WGS sequence"/>
</dbReference>
<dbReference type="EMBL" id="WAAU01000037">
    <property type="protein sequence ID" value="KAB1153223.1"/>
    <property type="molecule type" value="Genomic_DNA"/>
</dbReference>